<evidence type="ECO:0000256" key="4">
    <source>
        <dbReference type="ARBA" id="ARBA00022801"/>
    </source>
</evidence>
<evidence type="ECO:0000256" key="3">
    <source>
        <dbReference type="ARBA" id="ARBA00022722"/>
    </source>
</evidence>
<organism evidence="7 8">
    <name type="scientific">candidate division LCP-89 bacterium B3_LCP</name>
    <dbReference type="NCBI Taxonomy" id="2012998"/>
    <lineage>
        <taxon>Bacteria</taxon>
        <taxon>Pseudomonadati</taxon>
        <taxon>Bacteria division LCP-89</taxon>
    </lineage>
</organism>
<evidence type="ECO:0000256" key="1">
    <source>
        <dbReference type="ARBA" id="ARBA00022490"/>
    </source>
</evidence>
<dbReference type="GO" id="GO:0016788">
    <property type="term" value="F:hydrolase activity, acting on ester bonds"/>
    <property type="evidence" value="ECO:0007669"/>
    <property type="project" value="UniProtKB-UniRule"/>
</dbReference>
<name>A0A532V0F8_UNCL8</name>
<keyword evidence="1 5" id="KW-0963">Cytoplasm</keyword>
<dbReference type="SMART" id="SM00732">
    <property type="entry name" value="YqgFc"/>
    <property type="match status" value="1"/>
</dbReference>
<sequence length="156" mass="16759">MVHQTKKANGNAQPGIIALDYGRRRVGVAGTQKGLSIAFGITTLYIESITNLIDQLNPILVERSCSEVVLGFPITLGDKPGTIKADILELASRLRSRGLTVHLVDEALTSQHATDKLKQRGKRAAKGDTDRASAALLLQEFLDGYLPPLGDVDIGE</sequence>
<protein>
    <recommendedName>
        <fullName evidence="5">Putative pre-16S rRNA nuclease</fullName>
        <ecNumber evidence="5">3.1.-.-</ecNumber>
    </recommendedName>
</protein>
<dbReference type="InterPro" id="IPR037027">
    <property type="entry name" value="YqgF/RNaseH-like_dom_sf"/>
</dbReference>
<dbReference type="GO" id="GO:0005737">
    <property type="term" value="C:cytoplasm"/>
    <property type="evidence" value="ECO:0007669"/>
    <property type="project" value="UniProtKB-SubCell"/>
</dbReference>
<evidence type="ECO:0000256" key="2">
    <source>
        <dbReference type="ARBA" id="ARBA00022517"/>
    </source>
</evidence>
<dbReference type="SUPFAM" id="SSF53098">
    <property type="entry name" value="Ribonuclease H-like"/>
    <property type="match status" value="1"/>
</dbReference>
<dbReference type="Pfam" id="PF03652">
    <property type="entry name" value="RuvX"/>
    <property type="match status" value="1"/>
</dbReference>
<keyword evidence="3 5" id="KW-0540">Nuclease</keyword>
<dbReference type="GO" id="GO:0000967">
    <property type="term" value="P:rRNA 5'-end processing"/>
    <property type="evidence" value="ECO:0007669"/>
    <property type="project" value="UniProtKB-UniRule"/>
</dbReference>
<dbReference type="PANTHER" id="PTHR33317:SF4">
    <property type="entry name" value="POLYNUCLEOTIDYL TRANSFERASE, RIBONUCLEASE H-LIKE SUPERFAMILY PROTEIN"/>
    <property type="match status" value="1"/>
</dbReference>
<keyword evidence="2 5" id="KW-0690">Ribosome biogenesis</keyword>
<comment type="subcellular location">
    <subcellularLocation>
        <location evidence="5">Cytoplasm</location>
    </subcellularLocation>
</comment>
<dbReference type="GO" id="GO:0004518">
    <property type="term" value="F:nuclease activity"/>
    <property type="evidence" value="ECO:0007669"/>
    <property type="project" value="UniProtKB-KW"/>
</dbReference>
<accession>A0A532V0F8</accession>
<evidence type="ECO:0000256" key="5">
    <source>
        <dbReference type="HAMAP-Rule" id="MF_00651"/>
    </source>
</evidence>
<dbReference type="Gene3D" id="3.30.420.140">
    <property type="entry name" value="YqgF/RNase H-like domain"/>
    <property type="match status" value="1"/>
</dbReference>
<dbReference type="InterPro" id="IPR005227">
    <property type="entry name" value="YqgF"/>
</dbReference>
<dbReference type="AlphaFoldDB" id="A0A532V0F8"/>
<dbReference type="EMBL" id="NJBN01000004">
    <property type="protein sequence ID" value="TKJ40693.1"/>
    <property type="molecule type" value="Genomic_DNA"/>
</dbReference>
<evidence type="ECO:0000313" key="8">
    <source>
        <dbReference type="Proteomes" id="UP000319619"/>
    </source>
</evidence>
<evidence type="ECO:0000313" key="7">
    <source>
        <dbReference type="EMBL" id="TKJ40693.1"/>
    </source>
</evidence>
<reference evidence="7 8" key="1">
    <citation type="submission" date="2017-06" db="EMBL/GenBank/DDBJ databases">
        <title>Novel microbial phyla capable of carbon fixation and sulfur reduction in deep-sea sediments.</title>
        <authorList>
            <person name="Huang J."/>
            <person name="Baker B."/>
            <person name="Wang Y."/>
        </authorList>
    </citation>
    <scope>NUCLEOTIDE SEQUENCE [LARGE SCALE GENOMIC DNA]</scope>
    <source>
        <strain evidence="7">B3_LCP</strain>
    </source>
</reference>
<dbReference type="NCBIfam" id="TIGR00250">
    <property type="entry name" value="RNAse_H_YqgF"/>
    <property type="match status" value="1"/>
</dbReference>
<dbReference type="InterPro" id="IPR006641">
    <property type="entry name" value="YqgF/RNaseH-like_dom"/>
</dbReference>
<proteinExistence type="inferred from homology"/>
<keyword evidence="4 5" id="KW-0378">Hydrolase</keyword>
<comment type="function">
    <text evidence="5">Could be a nuclease involved in processing of the 5'-end of pre-16S rRNA.</text>
</comment>
<dbReference type="PANTHER" id="PTHR33317">
    <property type="entry name" value="POLYNUCLEOTIDYL TRANSFERASE, RIBONUCLEASE H-LIKE SUPERFAMILY PROTEIN"/>
    <property type="match status" value="1"/>
</dbReference>
<dbReference type="Proteomes" id="UP000319619">
    <property type="component" value="Unassembled WGS sequence"/>
</dbReference>
<comment type="caution">
    <text evidence="7">The sequence shown here is derived from an EMBL/GenBank/DDBJ whole genome shotgun (WGS) entry which is preliminary data.</text>
</comment>
<evidence type="ECO:0000259" key="6">
    <source>
        <dbReference type="SMART" id="SM00732"/>
    </source>
</evidence>
<dbReference type="InterPro" id="IPR012337">
    <property type="entry name" value="RNaseH-like_sf"/>
</dbReference>
<dbReference type="HAMAP" id="MF_00651">
    <property type="entry name" value="Nuclease_YqgF"/>
    <property type="match status" value="1"/>
</dbReference>
<feature type="domain" description="YqgF/RNase H-like" evidence="6">
    <location>
        <begin position="14"/>
        <end position="113"/>
    </location>
</feature>
<dbReference type="EC" id="3.1.-.-" evidence="5"/>
<gene>
    <name evidence="7" type="ORF">CEE37_06940</name>
</gene>
<comment type="similarity">
    <text evidence="5">Belongs to the YqgF HJR family.</text>
</comment>
<dbReference type="CDD" id="cd16964">
    <property type="entry name" value="YqgF"/>
    <property type="match status" value="1"/>
</dbReference>